<evidence type="ECO:0000259" key="6">
    <source>
        <dbReference type="Pfam" id="PF07732"/>
    </source>
</evidence>
<keyword evidence="3" id="KW-1133">Transmembrane helix</keyword>
<dbReference type="InterPro" id="IPR011707">
    <property type="entry name" value="Cu-oxidase-like_N"/>
</dbReference>
<dbReference type="InterPro" id="IPR011706">
    <property type="entry name" value="Cu-oxidase_C"/>
</dbReference>
<comment type="similarity">
    <text evidence="1">Belongs to the multicopper oxidase family.</text>
</comment>
<feature type="compositionally biased region" description="Basic and acidic residues" evidence="2">
    <location>
        <begin position="795"/>
        <end position="806"/>
    </location>
</feature>
<feature type="chain" id="PRO_5030951419" description="Plastocyanin-like domain-containing protein" evidence="4">
    <location>
        <begin position="20"/>
        <end position="896"/>
    </location>
</feature>
<evidence type="ECO:0000259" key="5">
    <source>
        <dbReference type="Pfam" id="PF07731"/>
    </source>
</evidence>
<dbReference type="EMBL" id="HBFR01023944">
    <property type="protein sequence ID" value="CAD8889964.1"/>
    <property type="molecule type" value="Transcribed_RNA"/>
</dbReference>
<dbReference type="InterPro" id="IPR008972">
    <property type="entry name" value="Cupredoxin"/>
</dbReference>
<feature type="domain" description="Plastocyanin-like" evidence="5">
    <location>
        <begin position="467"/>
        <end position="576"/>
    </location>
</feature>
<evidence type="ECO:0000256" key="1">
    <source>
        <dbReference type="ARBA" id="ARBA00010609"/>
    </source>
</evidence>
<evidence type="ECO:0000313" key="7">
    <source>
        <dbReference type="EMBL" id="CAD8889964.1"/>
    </source>
</evidence>
<feature type="transmembrane region" description="Helical" evidence="3">
    <location>
        <begin position="839"/>
        <end position="862"/>
    </location>
</feature>
<dbReference type="AlphaFoldDB" id="A0A7S1BKB7"/>
<keyword evidence="3" id="KW-0812">Transmembrane</keyword>
<evidence type="ECO:0008006" key="8">
    <source>
        <dbReference type="Google" id="ProtNLM"/>
    </source>
</evidence>
<proteinExistence type="inferred from homology"/>
<protein>
    <recommendedName>
        <fullName evidence="8">Plastocyanin-like domain-containing protein</fullName>
    </recommendedName>
</protein>
<gene>
    <name evidence="7" type="ORF">CHYS00102_LOCUS17169</name>
</gene>
<keyword evidence="4" id="KW-0732">Signal</keyword>
<sequence length="896" mass="99691">MHIYASLFVLSSTVLFVQAEQTPEELQWSKEACNDSGYQDQFDYCATLEFCEGDGGAFMSSGVDESGYYGYDDLGYNYGDNKNYGYDDLYGDDKNYGYDDRGYGNDDRDYGYDDGQNYGNETDQYSSYGNDNDVNTGYSSKIDMPNTIETASVSKKTLSEGNYGWRIGGSSTCFTPGPTIRMNRGSRYGIFLRNSATEATNLHTHGLHVQGHGNADDVTRSVSPGDTAIYNITIPKYHMGGTYFYHSHHHGSARKQVGGGAYGMLIVDDGKDMGTTDTNVIDFLNNERILILDNVRGADQISANGFGQETFIFNDSEWYRMRILFVNTDQYVSGAYMNFKDGEGDSSVKCDVHAIAHDGIFRFRVPAKKSETNQFYLSSSTRLDIAIKCQGEGSSDVEVDGQWVATIKMQDPSVISEISASKPNATPFVDGIHEWNSKRPSYLRDLLSLTPHDIMTLDVYETSINEISYNKDTPLCNQRGKDFTYGTVNEWTVTGTKSGHPLHVHMYPMQIASNGCGEEHDIGEFYDTVEVMNGFGVESSEECKVRLHFINIAGHTLMHCHILQHGDQGAMAFFNVVGGPIQPSKPRVLQCADGSINGCDIEQKLANCIPYNEDDENQYYGDDMMNSNMNSKSDMTENYYQDDITLPETIISEELSEDDIFDMNLIGKENDIDPSSSTITEIISPSDKTVLEKADTKIESEINESMNTSKTISPSKNIPIINTGTKIEETQVKNEMNLTNISYEKDASEKLGDLVEVSTIENSTINISKEEQSQKVDSNNSFPTLNLDDRENITSEGVKSEHKSIDNEANSNTNEVDVSSKQTEAIYVSNAEEAQSSSFVTIAVTSAIIAVVTVIFAILYVYKRRNKSLKDLKNINPSEISCDNTHDEENLKDLIL</sequence>
<dbReference type="SUPFAM" id="SSF49503">
    <property type="entry name" value="Cupredoxins"/>
    <property type="match status" value="2"/>
</dbReference>
<dbReference type="PANTHER" id="PTHR11709">
    <property type="entry name" value="MULTI-COPPER OXIDASE"/>
    <property type="match status" value="1"/>
</dbReference>
<dbReference type="Pfam" id="PF07731">
    <property type="entry name" value="Cu-oxidase_2"/>
    <property type="match status" value="1"/>
</dbReference>
<reference evidence="7" key="1">
    <citation type="submission" date="2021-01" db="EMBL/GenBank/DDBJ databases">
        <authorList>
            <person name="Corre E."/>
            <person name="Pelletier E."/>
            <person name="Niang G."/>
            <person name="Scheremetjew M."/>
            <person name="Finn R."/>
            <person name="Kale V."/>
            <person name="Holt S."/>
            <person name="Cochrane G."/>
            <person name="Meng A."/>
            <person name="Brown T."/>
            <person name="Cohen L."/>
        </authorList>
    </citation>
    <scope>NUCLEOTIDE SEQUENCE</scope>
    <source>
        <strain evidence="7">308</strain>
    </source>
</reference>
<evidence type="ECO:0000256" key="3">
    <source>
        <dbReference type="SAM" id="Phobius"/>
    </source>
</evidence>
<feature type="signal peptide" evidence="4">
    <location>
        <begin position="1"/>
        <end position="19"/>
    </location>
</feature>
<organism evidence="7">
    <name type="scientific">Corethron hystrix</name>
    <dbReference type="NCBI Taxonomy" id="216773"/>
    <lineage>
        <taxon>Eukaryota</taxon>
        <taxon>Sar</taxon>
        <taxon>Stramenopiles</taxon>
        <taxon>Ochrophyta</taxon>
        <taxon>Bacillariophyta</taxon>
        <taxon>Coscinodiscophyceae</taxon>
        <taxon>Corethrophycidae</taxon>
        <taxon>Corethrales</taxon>
        <taxon>Corethraceae</taxon>
        <taxon>Corethron</taxon>
    </lineage>
</organism>
<feature type="compositionally biased region" description="Polar residues" evidence="2">
    <location>
        <begin position="807"/>
        <end position="817"/>
    </location>
</feature>
<dbReference type="GO" id="GO:0005507">
    <property type="term" value="F:copper ion binding"/>
    <property type="evidence" value="ECO:0007669"/>
    <property type="project" value="InterPro"/>
</dbReference>
<evidence type="ECO:0000256" key="4">
    <source>
        <dbReference type="SAM" id="SignalP"/>
    </source>
</evidence>
<name>A0A7S1BKB7_9STRA</name>
<feature type="domain" description="Plastocyanin-like" evidence="6">
    <location>
        <begin position="175"/>
        <end position="270"/>
    </location>
</feature>
<accession>A0A7S1BKB7</accession>
<dbReference type="InterPro" id="IPR045087">
    <property type="entry name" value="Cu-oxidase_fam"/>
</dbReference>
<dbReference type="Gene3D" id="2.60.40.420">
    <property type="entry name" value="Cupredoxins - blue copper proteins"/>
    <property type="match status" value="2"/>
</dbReference>
<evidence type="ECO:0000256" key="2">
    <source>
        <dbReference type="SAM" id="MobiDB-lite"/>
    </source>
</evidence>
<dbReference type="GO" id="GO:0016491">
    <property type="term" value="F:oxidoreductase activity"/>
    <property type="evidence" value="ECO:0007669"/>
    <property type="project" value="InterPro"/>
</dbReference>
<keyword evidence="3" id="KW-0472">Membrane</keyword>
<dbReference type="PANTHER" id="PTHR11709:SF2">
    <property type="entry name" value="MULTICOPPER OXIDASE LPR1"/>
    <property type="match status" value="1"/>
</dbReference>
<feature type="region of interest" description="Disordered" evidence="2">
    <location>
        <begin position="795"/>
        <end position="817"/>
    </location>
</feature>
<dbReference type="Pfam" id="PF07732">
    <property type="entry name" value="Cu-oxidase_3"/>
    <property type="match status" value="1"/>
</dbReference>